<dbReference type="OrthoDB" id="9799495at2"/>
<dbReference type="Proteomes" id="UP000295375">
    <property type="component" value="Unassembled WGS sequence"/>
</dbReference>
<dbReference type="InterPro" id="IPR025234">
    <property type="entry name" value="YjzH-like"/>
</dbReference>
<dbReference type="RefSeq" id="WP_133592350.1">
    <property type="nucleotide sequence ID" value="NZ_CP037953.1"/>
</dbReference>
<proteinExistence type="predicted"/>
<dbReference type="EMBL" id="SNYM01000017">
    <property type="protein sequence ID" value="TDQ45791.1"/>
    <property type="molecule type" value="Genomic_DNA"/>
</dbReference>
<sequence length="65" mass="7179">MAAQKWEYKTLEIGEVSFWSGKLKTEELTKQLNNLGQIGWELVSITPTGYAKVGASLVAVLKRPA</sequence>
<protein>
    <submittedName>
        <fullName evidence="1">Uncharacterized protein DUF4177</fullName>
    </submittedName>
</protein>
<name>A0A4R6UG60_9GAMM</name>
<gene>
    <name evidence="1" type="ORF">EV696_11724</name>
</gene>
<evidence type="ECO:0000313" key="1">
    <source>
        <dbReference type="EMBL" id="TDQ45791.1"/>
    </source>
</evidence>
<keyword evidence="2" id="KW-1185">Reference proteome</keyword>
<dbReference type="AlphaFoldDB" id="A0A4R6UG60"/>
<comment type="caution">
    <text evidence="1">The sequence shown here is derived from an EMBL/GenBank/DDBJ whole genome shotgun (WGS) entry which is preliminary data.</text>
</comment>
<dbReference type="Pfam" id="PF13783">
    <property type="entry name" value="DUF4177"/>
    <property type="match status" value="1"/>
</dbReference>
<accession>A0A4R6UG60</accession>
<organism evidence="1 2">
    <name type="scientific">Permianibacter aggregans</name>
    <dbReference type="NCBI Taxonomy" id="1510150"/>
    <lineage>
        <taxon>Bacteria</taxon>
        <taxon>Pseudomonadati</taxon>
        <taxon>Pseudomonadota</taxon>
        <taxon>Gammaproteobacteria</taxon>
        <taxon>Pseudomonadales</taxon>
        <taxon>Pseudomonadaceae</taxon>
        <taxon>Permianibacter</taxon>
    </lineage>
</organism>
<reference evidence="1 2" key="1">
    <citation type="submission" date="2019-03" db="EMBL/GenBank/DDBJ databases">
        <title>Genomic Encyclopedia of Type Strains, Phase IV (KMG-IV): sequencing the most valuable type-strain genomes for metagenomic binning, comparative biology and taxonomic classification.</title>
        <authorList>
            <person name="Goeker M."/>
        </authorList>
    </citation>
    <scope>NUCLEOTIDE SEQUENCE [LARGE SCALE GENOMIC DNA]</scope>
    <source>
        <strain evidence="1 2">DSM 103792</strain>
    </source>
</reference>
<evidence type="ECO:0000313" key="2">
    <source>
        <dbReference type="Proteomes" id="UP000295375"/>
    </source>
</evidence>